<evidence type="ECO:0000256" key="7">
    <source>
        <dbReference type="RuleBase" id="RU003732"/>
    </source>
</evidence>
<dbReference type="AlphaFoldDB" id="B5DF42"/>
<name>B5DF42_RAT</name>
<evidence type="ECO:0000313" key="11">
    <source>
        <dbReference type="Ensembl" id="ENSRNOP00000048128.6"/>
    </source>
</evidence>
<feature type="transmembrane region" description="Helical" evidence="9">
    <location>
        <begin position="409"/>
        <end position="430"/>
    </location>
</feature>
<dbReference type="PRINTS" id="PR00176">
    <property type="entry name" value="NANEUSMPORT"/>
</dbReference>
<reference evidence="11 12" key="2">
    <citation type="journal article" date="2004" name="Nature">
        <title>Genome sequence of the Brown Norway rat yields insights into mammalian evolution.</title>
        <authorList>
            <consortium name="Rat Genome Sequencing Project Consortium"/>
            <person name="Gibbs R.A."/>
            <person name="Weinstock G.M."/>
            <person name="Metzker M.L."/>
            <person name="Muzny D.M."/>
            <person name="Sodergren E.J."/>
            <person name="Scherer S."/>
            <person name="Scott G."/>
            <person name="Steffen D."/>
            <person name="Worley K.C."/>
            <person name="Burch P.E."/>
            <person name="Okwuonu G."/>
            <person name="Hines S."/>
            <person name="Lewis L."/>
            <person name="Deramo C."/>
            <person name="Delgado O."/>
            <person name="Dugan-Rocha S."/>
            <person name="Miner G."/>
            <person name="Morgan M."/>
            <person name="Hawes A."/>
            <person name="Gill R."/>
            <person name="Holt R.A."/>
            <person name="Adams M.D."/>
            <person name="Amanatides P.G."/>
            <person name="Baden-Tillson H."/>
            <person name="Barnstead M."/>
            <person name="Chin S."/>
            <person name="Evans C.A."/>
            <person name="Ferriera S."/>
            <person name="Fosler C."/>
            <person name="Glodek A."/>
            <person name="Gu Z."/>
            <person name="Jennings D."/>
            <person name="Kraft C.L."/>
            <person name="Nguyen T."/>
            <person name="Pfannkoch C.M."/>
            <person name="Sitter C."/>
            <person name="Sutton G.G."/>
            <person name="Venter J.C."/>
            <person name="Woodage T."/>
            <person name="Smith D."/>
            <person name="Lee H.-M."/>
            <person name="Gustafson E."/>
            <person name="Cahill P."/>
            <person name="Kana A."/>
            <person name="Doucette-Stamm L."/>
            <person name="Weinstock K."/>
            <person name="Fechtel K."/>
            <person name="Weiss R.B."/>
            <person name="Dunn D.M."/>
            <person name="Green E.D."/>
            <person name="Blakesley R.W."/>
            <person name="Bouffard G.G."/>
            <person name="De Jong P.J."/>
            <person name="Osoegawa K."/>
            <person name="Zhu B."/>
            <person name="Marra M."/>
            <person name="Schein J."/>
            <person name="Bosdet I."/>
            <person name="Fjell C."/>
            <person name="Jones S."/>
            <person name="Krzywinski M."/>
            <person name="Mathewson C."/>
            <person name="Siddiqui A."/>
            <person name="Wye N."/>
            <person name="McPherson J."/>
            <person name="Zhao S."/>
            <person name="Fraser C.M."/>
            <person name="Shetty J."/>
            <person name="Shatsman S."/>
            <person name="Geer K."/>
            <person name="Chen Y."/>
            <person name="Abramzon S."/>
            <person name="Nierman W.C."/>
            <person name="Havlak P.H."/>
            <person name="Chen R."/>
            <person name="Durbin K.J."/>
            <person name="Egan A."/>
            <person name="Ren Y."/>
            <person name="Song X.-Z."/>
            <person name="Li B."/>
            <person name="Liu Y."/>
            <person name="Qin X."/>
            <person name="Cawley S."/>
            <person name="Cooney A.J."/>
            <person name="D'Souza L.M."/>
            <person name="Martin K."/>
            <person name="Wu J.Q."/>
            <person name="Gonzalez-Garay M.L."/>
            <person name="Jackson A.R."/>
            <person name="Kalafus K.J."/>
            <person name="McLeod M.P."/>
            <person name="Milosavljevic A."/>
            <person name="Virk D."/>
            <person name="Volkov A."/>
            <person name="Wheeler D.A."/>
            <person name="Zhang Z."/>
            <person name="Bailey J.A."/>
            <person name="Eichler E.E."/>
            <person name="Tuzun E."/>
            <person name="Birney E."/>
            <person name="Mongin E."/>
            <person name="Ureta-Vidal A."/>
            <person name="Woodwark C."/>
            <person name="Zdobnov E."/>
            <person name="Bork P."/>
            <person name="Suyama M."/>
            <person name="Torrents D."/>
            <person name="Alexandersson M."/>
            <person name="Trask B.J."/>
            <person name="Young J.M."/>
            <person name="Huang H."/>
            <person name="Wang H."/>
            <person name="Xing H."/>
            <person name="Daniels S."/>
            <person name="Gietzen D."/>
            <person name="Schmidt J."/>
            <person name="Stevens K."/>
            <person name="Vitt U."/>
            <person name="Wingrove J."/>
            <person name="Camara F."/>
            <person name="Mar Alba M."/>
            <person name="Abril J.F."/>
            <person name="Guigo R."/>
            <person name="Smit A."/>
            <person name="Dubchak I."/>
            <person name="Rubin E.M."/>
            <person name="Couronne O."/>
            <person name="Poliakov A."/>
            <person name="Huebner N."/>
            <person name="Ganten D."/>
            <person name="Goesele C."/>
            <person name="Hummel O."/>
            <person name="Kreitler T."/>
            <person name="Lee Y.-A."/>
            <person name="Monti J."/>
            <person name="Schulz H."/>
            <person name="Zimdahl H."/>
            <person name="Himmelbauer H."/>
            <person name="Lehrach H."/>
            <person name="Jacob H.J."/>
            <person name="Bromberg S."/>
            <person name="Gullings-Handley J."/>
            <person name="Jensen-Seaman M.I."/>
            <person name="Kwitek A.E."/>
            <person name="Lazar J."/>
            <person name="Pasko D."/>
            <person name="Tonellato P.J."/>
            <person name="Twigger S."/>
            <person name="Ponting C.P."/>
            <person name="Duarte J.M."/>
            <person name="Rice S."/>
            <person name="Goodstadt L."/>
            <person name="Beatson S.A."/>
            <person name="Emes R.D."/>
            <person name="Winter E.E."/>
            <person name="Webber C."/>
            <person name="Brandt P."/>
            <person name="Nyakatura G."/>
            <person name="Adetobi M."/>
            <person name="Chiaromonte F."/>
            <person name="Elnitski L."/>
            <person name="Eswara P."/>
            <person name="Hardison R.C."/>
            <person name="Hou M."/>
            <person name="Kolbe D."/>
            <person name="Makova K."/>
            <person name="Miller W."/>
            <person name="Nekrutenko A."/>
            <person name="Riemer C."/>
            <person name="Schwartz S."/>
            <person name="Taylor J."/>
            <person name="Yang S."/>
            <person name="Zhang Y."/>
            <person name="Lindpaintner K."/>
            <person name="Andrews T.D."/>
            <person name="Caccamo M."/>
            <person name="Clamp M."/>
            <person name="Clarke L."/>
            <person name="Curwen V."/>
            <person name="Durbin R.M."/>
            <person name="Eyras E."/>
            <person name="Searle S.M."/>
            <person name="Cooper G.M."/>
            <person name="Batzoglou S."/>
            <person name="Brudno M."/>
            <person name="Sidow A."/>
            <person name="Stone E.A."/>
            <person name="Payseur B.A."/>
            <person name="Bourque G."/>
            <person name="Lopez-Otin C."/>
            <person name="Puente X.S."/>
            <person name="Chakrabarti K."/>
            <person name="Chatterji S."/>
            <person name="Dewey C."/>
            <person name="Pachter L."/>
            <person name="Bray N."/>
            <person name="Yap V.B."/>
            <person name="Caspi A."/>
            <person name="Tesler G."/>
            <person name="Pevzner P.A."/>
            <person name="Haussler D."/>
            <person name="Roskin K.M."/>
            <person name="Baertsch R."/>
            <person name="Clawson H."/>
            <person name="Furey T.S."/>
            <person name="Hinrichs A.S."/>
            <person name="Karolchik D."/>
            <person name="Kent W.J."/>
            <person name="Rosenbloom K.R."/>
            <person name="Trumbower H."/>
            <person name="Weirauch M."/>
            <person name="Cooper D.N."/>
            <person name="Stenson P.D."/>
            <person name="Ma B."/>
            <person name="Brent M."/>
            <person name="Arumugam M."/>
            <person name="Shteynberg D."/>
            <person name="Copley R.R."/>
            <person name="Taylor M.S."/>
            <person name="Riethman H."/>
            <person name="Mudunuri U."/>
            <person name="Peterson J."/>
            <person name="Guyer M."/>
            <person name="Felsenfeld A."/>
            <person name="Old S."/>
            <person name="Mockrin S."/>
            <person name="Collins F.S."/>
        </authorList>
    </citation>
    <scope>NUCLEOTIDE SEQUENCE [LARGE SCALE GENOMIC DNA]</scope>
    <source>
        <strain evidence="11 12">Brown Norway</strain>
    </source>
</reference>
<dbReference type="PROSITE" id="PS50267">
    <property type="entry name" value="NA_NEUROTRAN_SYMP_3"/>
    <property type="match status" value="1"/>
</dbReference>
<dbReference type="GO" id="GO:0006865">
    <property type="term" value="P:amino acid transport"/>
    <property type="evidence" value="ECO:0000318"/>
    <property type="project" value="GO_Central"/>
</dbReference>
<dbReference type="AGR" id="RGD:1562492"/>
<keyword evidence="6" id="KW-0915">Sodium</keyword>
<evidence type="ECO:0000256" key="8">
    <source>
        <dbReference type="SAM" id="MobiDB-lite"/>
    </source>
</evidence>
<dbReference type="Pfam" id="PF00209">
    <property type="entry name" value="SNF"/>
    <property type="match status" value="1"/>
</dbReference>
<evidence type="ECO:0000256" key="4">
    <source>
        <dbReference type="ARBA" id="ARBA00022989"/>
    </source>
</evidence>
<comment type="similarity">
    <text evidence="7">Belongs to the sodium:neurotransmitter symporter (SNF) (TC 2.A.22) family.</text>
</comment>
<reference evidence="11" key="3">
    <citation type="submission" date="2025-05" db="UniProtKB">
        <authorList>
            <consortium name="Ensembl"/>
        </authorList>
    </citation>
    <scope>IDENTIFICATION</scope>
    <source>
        <strain evidence="11">Brown Norway</strain>
    </source>
</reference>
<evidence type="ECO:0000256" key="3">
    <source>
        <dbReference type="ARBA" id="ARBA00022692"/>
    </source>
</evidence>
<evidence type="ECO:0000313" key="13">
    <source>
        <dbReference type="RGD" id="1562492"/>
    </source>
</evidence>
<keyword evidence="12" id="KW-1185">Reference proteome</keyword>
<evidence type="ECO:0000256" key="6">
    <source>
        <dbReference type="PIRSR" id="PIRSR600175-1"/>
    </source>
</evidence>
<feature type="region of interest" description="Disordered" evidence="8">
    <location>
        <begin position="1"/>
        <end position="32"/>
    </location>
</feature>
<evidence type="ECO:0000256" key="1">
    <source>
        <dbReference type="ARBA" id="ARBA00004141"/>
    </source>
</evidence>
<dbReference type="EMBL" id="BC168918">
    <property type="protein sequence ID" value="AAI68918.1"/>
    <property type="molecule type" value="mRNA"/>
</dbReference>
<evidence type="ECO:0000313" key="12">
    <source>
        <dbReference type="Proteomes" id="UP000002494"/>
    </source>
</evidence>
<dbReference type="PANTHER" id="PTHR11616:SF233">
    <property type="entry name" value="TRANSPORTER"/>
    <property type="match status" value="1"/>
</dbReference>
<keyword evidence="6" id="KW-0479">Metal-binding</keyword>
<accession>B5DF42</accession>
<dbReference type="GO" id="GO:0015293">
    <property type="term" value="F:symporter activity"/>
    <property type="evidence" value="ECO:0007669"/>
    <property type="project" value="UniProtKB-KW"/>
</dbReference>
<dbReference type="VEuPathDB" id="HostDB:ENSRNOG00000037219"/>
<feature type="binding site" evidence="6">
    <location>
        <position position="334"/>
    </location>
    <ligand>
        <name>Na(+)</name>
        <dbReference type="ChEBI" id="CHEBI:29101"/>
        <label>1</label>
    </ligand>
</feature>
<keyword evidence="3 7" id="KW-0812">Transmembrane</keyword>
<feature type="transmembrane region" description="Helical" evidence="9">
    <location>
        <begin position="450"/>
        <end position="469"/>
    </location>
</feature>
<dbReference type="Bgee" id="ENSRNOG00000037219">
    <property type="expression patterns" value="Expressed in testis and 6 other cell types or tissues"/>
</dbReference>
<dbReference type="Ensembl" id="ENSRNOT00000051280.7">
    <property type="protein sequence ID" value="ENSRNOP00000048128.6"/>
    <property type="gene ID" value="ENSRNOG00000037219.6"/>
</dbReference>
<dbReference type="CTD" id="76713"/>
<dbReference type="PhylomeDB" id="B5DF42"/>
<dbReference type="OMA" id="PLMYMEM"/>
<gene>
    <name evidence="11 13" type="primary">Slc6a21</name>
    <name evidence="10" type="synonym">RGD1562492</name>
</gene>
<dbReference type="PROSITE" id="PS00610">
    <property type="entry name" value="NA_NEUROTRAN_SYMP_1"/>
    <property type="match status" value="1"/>
</dbReference>
<evidence type="ECO:0000313" key="10">
    <source>
        <dbReference type="EMBL" id="AAI68918.1"/>
    </source>
</evidence>
<keyword evidence="5 9" id="KW-0472">Membrane</keyword>
<proteinExistence type="evidence at transcript level"/>
<dbReference type="RGD" id="1562492">
    <property type="gene designation" value="Slc6a21"/>
</dbReference>
<dbReference type="GO" id="GO:0005886">
    <property type="term" value="C:plasma membrane"/>
    <property type="evidence" value="ECO:0000318"/>
    <property type="project" value="GO_Central"/>
</dbReference>
<feature type="transmembrane region" description="Helical" evidence="9">
    <location>
        <begin position="211"/>
        <end position="231"/>
    </location>
</feature>
<feature type="transmembrane region" description="Helical" evidence="9">
    <location>
        <begin position="238"/>
        <end position="261"/>
    </location>
</feature>
<dbReference type="RefSeq" id="XP_038943385.1">
    <property type="nucleotide sequence ID" value="XM_039087457.2"/>
</dbReference>
<keyword evidence="4 9" id="KW-1133">Transmembrane helix</keyword>
<dbReference type="PaxDb" id="10116-ENSRNOP00000048128"/>
<dbReference type="SUPFAM" id="SSF161070">
    <property type="entry name" value="SNF-like"/>
    <property type="match status" value="1"/>
</dbReference>
<dbReference type="UCSC" id="RGD:1562492">
    <property type="organism name" value="rat"/>
</dbReference>
<feature type="binding site" evidence="6">
    <location>
        <position position="296"/>
    </location>
    <ligand>
        <name>Na(+)</name>
        <dbReference type="ChEBI" id="CHEBI:29101"/>
        <label>1</label>
    </ligand>
</feature>
<feature type="transmembrane region" description="Helical" evidence="9">
    <location>
        <begin position="83"/>
        <end position="104"/>
    </location>
</feature>
<feature type="transmembrane region" description="Helical" evidence="9">
    <location>
        <begin position="481"/>
        <end position="504"/>
    </location>
</feature>
<reference evidence="10" key="1">
    <citation type="journal article" date="2004" name="Genome Res.">
        <title>The status, quality, and expansion of the NIH full-length cDNA project: the Mammalian Gene Collection (MGC).</title>
        <authorList>
            <consortium name="The MGC Project Team"/>
            <person name="Gerhard D.S."/>
            <person name="Wagner L."/>
            <person name="Feingold E.A."/>
            <person name="Shenmen C.M."/>
            <person name="Grouse L.H."/>
            <person name="Schuler G."/>
            <person name="Klein S.L."/>
            <person name="Old S."/>
            <person name="Rasooly R."/>
            <person name="Good P."/>
            <person name="Guyer M."/>
            <person name="Peck A.M."/>
            <person name="Derge J.G."/>
            <person name="Lipman D."/>
            <person name="Collins F.S."/>
            <person name="Jang W."/>
            <person name="Sherry S."/>
            <person name="Feolo M."/>
            <person name="Misquitta L."/>
            <person name="Lee E."/>
            <person name="Rotmistrovsky K."/>
            <person name="Greenhut S.F."/>
            <person name="Schaefer C.F."/>
            <person name="Buetow K."/>
            <person name="Bonner T.I."/>
            <person name="Haussler D."/>
            <person name="Kent J."/>
            <person name="Kiekhaus M."/>
            <person name="Furey T."/>
            <person name="Brent M."/>
            <person name="Prange C."/>
            <person name="Schreiber K."/>
            <person name="Shapiro N."/>
            <person name="Bhat N.K."/>
            <person name="Hopkins R.F."/>
            <person name="Hsie F."/>
            <person name="Driscoll T."/>
            <person name="Soares M.B."/>
            <person name="Casavant T.L."/>
            <person name="Scheetz T.E."/>
            <person name="Brown-stein M.J."/>
            <person name="Usdin T.B."/>
            <person name="Toshiyuki S."/>
            <person name="Carninci P."/>
            <person name="Piao Y."/>
            <person name="Dudekula D.B."/>
            <person name="Ko M.S."/>
            <person name="Kawakami K."/>
            <person name="Suzuki Y."/>
            <person name="Sugano S."/>
            <person name="Gruber C.E."/>
            <person name="Smith M.R."/>
            <person name="Simmons B."/>
            <person name="Moore T."/>
            <person name="Waterman R."/>
            <person name="Johnson S.L."/>
            <person name="Ruan Y."/>
            <person name="Wei C.L."/>
            <person name="Mathavan S."/>
            <person name="Gunaratne P.H."/>
            <person name="Wu J."/>
            <person name="Garcia A.M."/>
            <person name="Hulyk S.W."/>
            <person name="Fuh E."/>
            <person name="Yuan Y."/>
            <person name="Sneed A."/>
            <person name="Kowis C."/>
            <person name="Hodgson A."/>
            <person name="Muzny D.M."/>
            <person name="McPherson J."/>
            <person name="Gibbs R.A."/>
            <person name="Fahey J."/>
            <person name="Helton E."/>
            <person name="Ketteman M."/>
            <person name="Madan A."/>
            <person name="Rodrigues S."/>
            <person name="Sanchez A."/>
            <person name="Whiting M."/>
            <person name="Madari A."/>
            <person name="Young A.C."/>
            <person name="Wetherby K.D."/>
            <person name="Granite S.J."/>
            <person name="Kwong P.N."/>
            <person name="Brinkley C.P."/>
            <person name="Pearson R.L."/>
            <person name="Bouffard G.G."/>
            <person name="Blakesly R.W."/>
            <person name="Green E.D."/>
            <person name="Dickson M.C."/>
            <person name="Rodriguez A.C."/>
            <person name="Grimwood J."/>
            <person name="Schmutz J."/>
            <person name="Myers R.M."/>
            <person name="Butterfield Y.S."/>
            <person name="Griffith M."/>
            <person name="Griffith O.L."/>
            <person name="Krzywinski M.I."/>
            <person name="Liao N."/>
            <person name="Morin R."/>
            <person name="Morrin R."/>
            <person name="Palmquist D."/>
            <person name="Petrescu A.S."/>
            <person name="Skalska U."/>
            <person name="Smailus D.E."/>
            <person name="Stott J.M."/>
            <person name="Schnerch A."/>
            <person name="Schein J.E."/>
            <person name="Jones S.J."/>
            <person name="Holt R.A."/>
            <person name="Baross A."/>
            <person name="Marra M.A."/>
            <person name="Clifton S."/>
            <person name="Makowski K.A."/>
            <person name="Bosak S."/>
            <person name="Malek J."/>
        </authorList>
    </citation>
    <scope>NUCLEOTIDE SEQUENCE [LARGE SCALE MRNA]</scope>
    <source>
        <tissue evidence="10">Testis</tissue>
    </source>
</reference>
<comment type="subcellular location">
    <subcellularLocation>
        <location evidence="1">Membrane</location>
        <topology evidence="1">Multi-pass membrane protein</topology>
    </subcellularLocation>
</comment>
<dbReference type="InterPro" id="IPR037272">
    <property type="entry name" value="SNS_sf"/>
</dbReference>
<keyword evidence="7" id="KW-0769">Symport</keyword>
<accession>F7EU61</accession>
<dbReference type="OrthoDB" id="9614357at2759"/>
<dbReference type="GO" id="GO:0035725">
    <property type="term" value="P:sodium ion transmembrane transport"/>
    <property type="evidence" value="ECO:0000318"/>
    <property type="project" value="GO_Central"/>
</dbReference>
<evidence type="ECO:0000256" key="2">
    <source>
        <dbReference type="ARBA" id="ARBA00022448"/>
    </source>
</evidence>
<feature type="region of interest" description="Disordered" evidence="8">
    <location>
        <begin position="654"/>
        <end position="676"/>
    </location>
</feature>
<dbReference type="PANTHER" id="PTHR11616">
    <property type="entry name" value="SODIUM/CHLORIDE DEPENDENT TRANSPORTER"/>
    <property type="match status" value="1"/>
</dbReference>
<dbReference type="GlyGen" id="B5DF42">
    <property type="glycosylation" value="1 site"/>
</dbReference>
<feature type="transmembrane region" description="Helical" evidence="9">
    <location>
        <begin position="124"/>
        <end position="145"/>
    </location>
</feature>
<feature type="transmembrane region" description="Helical" evidence="9">
    <location>
        <begin position="59"/>
        <end position="77"/>
    </location>
</feature>
<protein>
    <recommendedName>
        <fullName evidence="7">Transporter</fullName>
    </recommendedName>
</protein>
<dbReference type="GeneTree" id="ENSGT00940000163157"/>
<sequence length="676" mass="76677">MDQSFEEVPEPKKEEPTEEEPTASKKSTDPTSLSWGFKTREVRITKISSHFQAKKTENILILVAFSIGLGSTWRFPYLCHQNGGGSFLLMYLILLLLLGIPLMYMEMVIGQWLRVDNIRAWKHLVPWLSGVGYSSMLACALVILYNSALVSWSLFYLGQSFDYPTPWENCPLVKNFSTSDISCLRTEPHQFFWYHTVLRASDQIEEGIEVLVLNVTLCLFATWFFLYITMVTRIKISVLMMIFSILFPNVLLFCFFTHIFFVKGVRDSLKRLVTTELSILASLDAWRQAGGHVLYSLGLGMGTIITFSSYQTRENSGTPCVESNVSNLLSLIANGVLPQVAWPPKDIIHRSPLEYLDWISQLPKNIRNEVAHFTLPCSILVQKEKFMEGPGLAYVAFSQAITLFPGSSFWAIIFFMSLVIMGLGTMTTLVEGIALSLQKSISTLEKHPKLVPVIICLGGFLGSLVFSSRPGSYVVFLFDDHLVPMVLIMIVAFQNLSLAWVYGIKRFRAEMFGQLGRLVWAPFTFLWSYVTLPTLLVLLTIYFLNLYFSESLSYVSWNNSMHWWYLDDQIICETIEKPLSSKKTVTVPKRVTQWPVHPMRKLTLRNQEKSKALFQSKTPPEALLNPQILITKKGSENYSSFSFPSTRLGGVSMAFPTPEASRHTGLPEGSLDFHSK</sequence>
<keyword evidence="2 7" id="KW-0813">Transport</keyword>
<dbReference type="Proteomes" id="UP000002494">
    <property type="component" value="Chromosome 1"/>
</dbReference>
<dbReference type="InterPro" id="IPR000175">
    <property type="entry name" value="Na/ntran_symport"/>
</dbReference>
<dbReference type="GeneID" id="499151"/>
<dbReference type="HOGENOM" id="CLU_006855_7_2_1"/>
<evidence type="ECO:0000256" key="5">
    <source>
        <dbReference type="ARBA" id="ARBA00023136"/>
    </source>
</evidence>
<dbReference type="eggNOG" id="KOG3659">
    <property type="taxonomic scope" value="Eukaryota"/>
</dbReference>
<evidence type="ECO:0000256" key="9">
    <source>
        <dbReference type="SAM" id="Phobius"/>
    </source>
</evidence>
<feature type="transmembrane region" description="Helical" evidence="9">
    <location>
        <begin position="525"/>
        <end position="548"/>
    </location>
</feature>
<dbReference type="GO" id="GO:0046872">
    <property type="term" value="F:metal ion binding"/>
    <property type="evidence" value="ECO:0007669"/>
    <property type="project" value="UniProtKB-KW"/>
</dbReference>
<organism evidence="10">
    <name type="scientific">Rattus norvegicus</name>
    <name type="common">Rat</name>
    <dbReference type="NCBI Taxonomy" id="10116"/>
    <lineage>
        <taxon>Eukaryota</taxon>
        <taxon>Metazoa</taxon>
        <taxon>Chordata</taxon>
        <taxon>Craniata</taxon>
        <taxon>Vertebrata</taxon>
        <taxon>Euteleostomi</taxon>
        <taxon>Mammalia</taxon>
        <taxon>Eutheria</taxon>
        <taxon>Euarchontoglires</taxon>
        <taxon>Glires</taxon>
        <taxon>Rodentia</taxon>
        <taxon>Myomorpha</taxon>
        <taxon>Muroidea</taxon>
        <taxon>Muridae</taxon>
        <taxon>Murinae</taxon>
        <taxon>Rattus</taxon>
    </lineage>
</organism>